<dbReference type="CDD" id="cd02811">
    <property type="entry name" value="IDI-2_FMN"/>
    <property type="match status" value="1"/>
</dbReference>
<evidence type="ECO:0000256" key="10">
    <source>
        <dbReference type="ARBA" id="ARBA00025810"/>
    </source>
</evidence>
<keyword evidence="3 11" id="KW-0285">Flavoprotein</keyword>
<evidence type="ECO:0000256" key="3">
    <source>
        <dbReference type="ARBA" id="ARBA00022630"/>
    </source>
</evidence>
<gene>
    <name evidence="11 13" type="primary">fni</name>
    <name evidence="13" type="ORF">GCM10022202_18480</name>
</gene>
<feature type="binding site" evidence="11">
    <location>
        <begin position="72"/>
        <end position="74"/>
    </location>
    <ligand>
        <name>FMN</name>
        <dbReference type="ChEBI" id="CHEBI:58210"/>
    </ligand>
</feature>
<evidence type="ECO:0000256" key="7">
    <source>
        <dbReference type="ARBA" id="ARBA00022857"/>
    </source>
</evidence>
<accession>A0ABP7BG81</accession>
<comment type="cofactor">
    <cofactor evidence="1 11">
        <name>FMN</name>
        <dbReference type="ChEBI" id="CHEBI:58210"/>
    </cofactor>
</comment>
<evidence type="ECO:0000256" key="5">
    <source>
        <dbReference type="ARBA" id="ARBA00022723"/>
    </source>
</evidence>
<dbReference type="EMBL" id="BAAAYV010000006">
    <property type="protein sequence ID" value="GAA3658282.1"/>
    <property type="molecule type" value="Genomic_DNA"/>
</dbReference>
<evidence type="ECO:0000256" key="1">
    <source>
        <dbReference type="ARBA" id="ARBA00001917"/>
    </source>
</evidence>
<feature type="binding site" evidence="11">
    <location>
        <position position="161"/>
    </location>
    <ligand>
        <name>substrate</name>
    </ligand>
</feature>
<dbReference type="RefSeq" id="WP_221857859.1">
    <property type="nucleotide sequence ID" value="NZ_BAAAYV010000006.1"/>
</dbReference>
<feature type="binding site" evidence="11">
    <location>
        <position position="193"/>
    </location>
    <ligand>
        <name>FMN</name>
        <dbReference type="ChEBI" id="CHEBI:58210"/>
    </ligand>
</feature>
<feature type="binding site" evidence="11">
    <location>
        <position position="223"/>
    </location>
    <ligand>
        <name>FMN</name>
        <dbReference type="ChEBI" id="CHEBI:58210"/>
    </ligand>
</feature>
<feature type="binding site" evidence="11">
    <location>
        <position position="102"/>
    </location>
    <ligand>
        <name>FMN</name>
        <dbReference type="ChEBI" id="CHEBI:58210"/>
    </ligand>
</feature>
<evidence type="ECO:0000256" key="8">
    <source>
        <dbReference type="ARBA" id="ARBA00023229"/>
    </source>
</evidence>
<keyword evidence="14" id="KW-1185">Reference proteome</keyword>
<comment type="subunit">
    <text evidence="10 11">Homooctamer. Dimer of tetramers.</text>
</comment>
<dbReference type="PANTHER" id="PTHR43665">
    <property type="entry name" value="ISOPENTENYL-DIPHOSPHATE DELTA-ISOMERASE"/>
    <property type="match status" value="1"/>
</dbReference>
<dbReference type="Proteomes" id="UP001410795">
    <property type="component" value="Unassembled WGS sequence"/>
</dbReference>
<feature type="binding site" evidence="11">
    <location>
        <position position="162"/>
    </location>
    <ligand>
        <name>Mg(2+)</name>
        <dbReference type="ChEBI" id="CHEBI:18420"/>
    </ligand>
</feature>
<keyword evidence="7 11" id="KW-0521">NADP</keyword>
<dbReference type="PIRSF" id="PIRSF003314">
    <property type="entry name" value="IPP_isomerase"/>
    <property type="match status" value="1"/>
</dbReference>
<organism evidence="13 14">
    <name type="scientific">Microbacterium marinilacus</name>
    <dbReference type="NCBI Taxonomy" id="415209"/>
    <lineage>
        <taxon>Bacteria</taxon>
        <taxon>Bacillati</taxon>
        <taxon>Actinomycetota</taxon>
        <taxon>Actinomycetes</taxon>
        <taxon>Micrococcales</taxon>
        <taxon>Microbacteriaceae</taxon>
        <taxon>Microbacterium</taxon>
    </lineage>
</organism>
<name>A0ABP7BG81_9MICO</name>
<dbReference type="Gene3D" id="3.20.20.70">
    <property type="entry name" value="Aldolase class I"/>
    <property type="match status" value="1"/>
</dbReference>
<feature type="binding site" evidence="11">
    <location>
        <begin position="14"/>
        <end position="15"/>
    </location>
    <ligand>
        <name>substrate</name>
    </ligand>
</feature>
<comment type="caution">
    <text evidence="11">Lacks conserved residue(s) required for the propagation of feature annotation.</text>
</comment>
<dbReference type="PANTHER" id="PTHR43665:SF1">
    <property type="entry name" value="ISOPENTENYL-DIPHOSPHATE DELTA-ISOMERASE"/>
    <property type="match status" value="1"/>
</dbReference>
<comment type="caution">
    <text evidence="13">The sequence shown here is derived from an EMBL/GenBank/DDBJ whole genome shotgun (WGS) entry which is preliminary data.</text>
</comment>
<dbReference type="InterPro" id="IPR000262">
    <property type="entry name" value="FMN-dep_DH"/>
</dbReference>
<evidence type="ECO:0000256" key="2">
    <source>
        <dbReference type="ARBA" id="ARBA00022490"/>
    </source>
</evidence>
<keyword evidence="6 11" id="KW-0460">Magnesium</keyword>
<protein>
    <recommendedName>
        <fullName evidence="11">Isopentenyl-diphosphate delta-isomerase</fullName>
        <shortName evidence="11">IPP isomerase</shortName>
        <ecNumber evidence="11">5.3.3.2</ecNumber>
    </recommendedName>
    <alternativeName>
        <fullName evidence="11">Isopentenyl diphosphate:dimethylallyl diphosphate isomerase</fullName>
    </alternativeName>
    <alternativeName>
        <fullName evidence="11">Isopentenyl pyrophosphate isomerase</fullName>
    </alternativeName>
    <alternativeName>
        <fullName evidence="11">Type 2 isopentenyl diphosphate isomerase</fullName>
        <shortName evidence="11">IDI-2</shortName>
    </alternativeName>
</protein>
<dbReference type="InterPro" id="IPR013785">
    <property type="entry name" value="Aldolase_TIM"/>
</dbReference>
<evidence type="ECO:0000256" key="6">
    <source>
        <dbReference type="ARBA" id="ARBA00022842"/>
    </source>
</evidence>
<evidence type="ECO:0000313" key="14">
    <source>
        <dbReference type="Proteomes" id="UP001410795"/>
    </source>
</evidence>
<keyword evidence="9 11" id="KW-0413">Isomerase</keyword>
<keyword evidence="4 11" id="KW-0288">FMN</keyword>
<feature type="binding site" evidence="11">
    <location>
        <begin position="286"/>
        <end position="287"/>
    </location>
    <ligand>
        <name>FMN</name>
        <dbReference type="ChEBI" id="CHEBI:58210"/>
    </ligand>
</feature>
<evidence type="ECO:0000256" key="9">
    <source>
        <dbReference type="ARBA" id="ARBA00023235"/>
    </source>
</evidence>
<keyword evidence="2 11" id="KW-0963">Cytoplasm</keyword>
<dbReference type="InterPro" id="IPR011179">
    <property type="entry name" value="IPdP_isomerase"/>
</dbReference>
<comment type="function">
    <text evidence="11">Involved in the biosynthesis of isoprenoids. Catalyzes the 1,3-allylic rearrangement of the homoallylic substrate isopentenyl (IPP) to its allylic isomer, dimethylallyl diphosphate (DMAPP).</text>
</comment>
<evidence type="ECO:0000313" key="13">
    <source>
        <dbReference type="EMBL" id="GAA3658282.1"/>
    </source>
</evidence>
<feature type="binding site" evidence="11">
    <location>
        <begin position="265"/>
        <end position="267"/>
    </location>
    <ligand>
        <name>FMN</name>
        <dbReference type="ChEBI" id="CHEBI:58210"/>
    </ligand>
</feature>
<comment type="cofactor">
    <cofactor evidence="11">
        <name>Mg(2+)</name>
        <dbReference type="ChEBI" id="CHEBI:18420"/>
    </cofactor>
</comment>
<comment type="cofactor">
    <cofactor evidence="11">
        <name>NADPH</name>
        <dbReference type="ChEBI" id="CHEBI:57783"/>
    </cofactor>
</comment>
<dbReference type="Pfam" id="PF01070">
    <property type="entry name" value="FMN_dh"/>
    <property type="match status" value="1"/>
</dbReference>
<keyword evidence="5 11" id="KW-0479">Metal-binding</keyword>
<feature type="binding site" evidence="11">
    <location>
        <position position="131"/>
    </location>
    <ligand>
        <name>FMN</name>
        <dbReference type="ChEBI" id="CHEBI:58210"/>
    </ligand>
</feature>
<proteinExistence type="inferred from homology"/>
<dbReference type="EC" id="5.3.3.2" evidence="11"/>
<reference evidence="14" key="1">
    <citation type="journal article" date="2019" name="Int. J. Syst. Evol. Microbiol.">
        <title>The Global Catalogue of Microorganisms (GCM) 10K type strain sequencing project: providing services to taxonomists for standard genome sequencing and annotation.</title>
        <authorList>
            <consortium name="The Broad Institute Genomics Platform"/>
            <consortium name="The Broad Institute Genome Sequencing Center for Infectious Disease"/>
            <person name="Wu L."/>
            <person name="Ma J."/>
        </authorList>
    </citation>
    <scope>NUCLEOTIDE SEQUENCE [LARGE SCALE GENOMIC DNA]</scope>
    <source>
        <strain evidence="14">JCM 16546</strain>
    </source>
</reference>
<dbReference type="HAMAP" id="MF_00354">
    <property type="entry name" value="Idi_2"/>
    <property type="match status" value="1"/>
</dbReference>
<evidence type="ECO:0000256" key="4">
    <source>
        <dbReference type="ARBA" id="ARBA00022643"/>
    </source>
</evidence>
<evidence type="ECO:0000259" key="12">
    <source>
        <dbReference type="Pfam" id="PF01070"/>
    </source>
</evidence>
<feature type="domain" description="FMN-dependent dehydrogenase" evidence="12">
    <location>
        <begin position="163"/>
        <end position="325"/>
    </location>
</feature>
<comment type="similarity">
    <text evidence="11">Belongs to the IPP isomerase type 2 family.</text>
</comment>
<dbReference type="SUPFAM" id="SSF51395">
    <property type="entry name" value="FMN-linked oxidoreductases"/>
    <property type="match status" value="1"/>
</dbReference>
<feature type="binding site" evidence="11">
    <location>
        <position position="218"/>
    </location>
    <ligand>
        <name>FMN</name>
        <dbReference type="ChEBI" id="CHEBI:58210"/>
    </ligand>
</feature>
<keyword evidence="8 11" id="KW-0414">Isoprene biosynthesis</keyword>
<comment type="subcellular location">
    <subcellularLocation>
        <location evidence="11">Cytoplasm</location>
    </subcellularLocation>
</comment>
<evidence type="ECO:0000256" key="11">
    <source>
        <dbReference type="HAMAP-Rule" id="MF_00354"/>
    </source>
</evidence>
<comment type="catalytic activity">
    <reaction evidence="11">
        <text>isopentenyl diphosphate = dimethylallyl diphosphate</text>
        <dbReference type="Rhea" id="RHEA:23284"/>
        <dbReference type="ChEBI" id="CHEBI:57623"/>
        <dbReference type="ChEBI" id="CHEBI:128769"/>
        <dbReference type="EC" id="5.3.3.2"/>
    </reaction>
</comment>
<sequence length="373" mass="38907">MDSETVTAGTRAARKDDHLRLAVTQQREPAARNDFDDVEIVHHALDGIDVGDVDLATRVGDRTWPVPLYINAMTGGTANAERVNRALAIAARETGAPIASGSLSLALDDPWTAQSFRVIRDENPRGVVLANLGADRGPEDAARAVDLLEADALQIHLNAVQETIMREGSRDFGSWAGRIERIVAASPVPVIVKEVGFGLSRRTLRRLSGLGVRVADVSGTGGTSFARIEDARRGGYAFFDGYGQSAACCLLDAPGDGPALLASGGVRSPLDVVRSLALGARAAGVAGPFLAVAVDGGADAVVEDVRAWISQTAELLALLGTPTPAAAAGVDLLLRGRVREFCELRGIDPGAFSRRGDGTPAAAVAPIRKGRTA</sequence>
<dbReference type="NCBIfam" id="TIGR02151">
    <property type="entry name" value="IPP_isom_2"/>
    <property type="match status" value="1"/>
</dbReference>